<keyword evidence="7" id="KW-0285">Flavoprotein</keyword>
<dbReference type="OMA" id="YDAYTWE"/>
<evidence type="ECO:0000256" key="11">
    <source>
        <dbReference type="ARBA" id="ARBA00034010"/>
    </source>
</evidence>
<comment type="subunit">
    <text evidence="4">Monomer.</text>
</comment>
<dbReference type="InterPro" id="IPR000172">
    <property type="entry name" value="GMC_OxRdtase_N"/>
</dbReference>
<comment type="catalytic activity">
    <reaction evidence="10">
        <text>pyranose + acceptor = pyranos-2-ulose + reduced acceptor.</text>
        <dbReference type="EC" id="1.1.99.29"/>
    </reaction>
</comment>
<dbReference type="PANTHER" id="PTHR11552">
    <property type="entry name" value="GLUCOSE-METHANOL-CHOLINE GMC OXIDOREDUCTASE"/>
    <property type="match status" value="1"/>
</dbReference>
<comment type="catalytic activity">
    <reaction evidence="11">
        <text>pyranose + acceptor = pyranos-2,3-diulose + reduced acceptor.</text>
        <dbReference type="EC" id="1.1.99.29"/>
    </reaction>
</comment>
<feature type="active site" description="Proton acceptor" evidence="15">
    <location>
        <position position="621"/>
    </location>
</feature>
<feature type="domain" description="Glucose-methanol-choline oxidoreductase N-terminal" evidence="17">
    <location>
        <begin position="336"/>
        <end position="350"/>
    </location>
</feature>
<dbReference type="EC" id="1.1.99.29" evidence="5"/>
<keyword evidence="19" id="KW-1185">Reference proteome</keyword>
<evidence type="ECO:0000256" key="16">
    <source>
        <dbReference type="PIRSR" id="PIRSR000137-2"/>
    </source>
</evidence>
<comment type="catalytic activity">
    <reaction evidence="14">
        <text>a pyranoside + acceptor = a pyranosid-3,4-diulose + reduced acceptor.</text>
        <dbReference type="EC" id="1.1.99.29"/>
    </reaction>
</comment>
<evidence type="ECO:0000256" key="10">
    <source>
        <dbReference type="ARBA" id="ARBA00033986"/>
    </source>
</evidence>
<evidence type="ECO:0000256" key="4">
    <source>
        <dbReference type="ARBA" id="ARBA00011245"/>
    </source>
</evidence>
<name>A0A0D2N8Z3_HYPSF</name>
<evidence type="ECO:0000259" key="17">
    <source>
        <dbReference type="PROSITE" id="PS00624"/>
    </source>
</evidence>
<organism evidence="18 19">
    <name type="scientific">Hypholoma sublateritium (strain FD-334 SS-4)</name>
    <dbReference type="NCBI Taxonomy" id="945553"/>
    <lineage>
        <taxon>Eukaryota</taxon>
        <taxon>Fungi</taxon>
        <taxon>Dikarya</taxon>
        <taxon>Basidiomycota</taxon>
        <taxon>Agaricomycotina</taxon>
        <taxon>Agaricomycetes</taxon>
        <taxon>Agaricomycetidae</taxon>
        <taxon>Agaricales</taxon>
        <taxon>Agaricineae</taxon>
        <taxon>Strophariaceae</taxon>
        <taxon>Hypholoma</taxon>
    </lineage>
</organism>
<evidence type="ECO:0000256" key="8">
    <source>
        <dbReference type="ARBA" id="ARBA00022827"/>
    </source>
</evidence>
<dbReference type="GO" id="GO:0050660">
    <property type="term" value="F:flavin adenine dinucleotide binding"/>
    <property type="evidence" value="ECO:0007669"/>
    <property type="project" value="InterPro"/>
</dbReference>
<accession>A0A0D2N8Z3</accession>
<dbReference type="EMBL" id="KN817780">
    <property type="protein sequence ID" value="KJA13146.1"/>
    <property type="molecule type" value="Genomic_DNA"/>
</dbReference>
<evidence type="ECO:0000256" key="2">
    <source>
        <dbReference type="ARBA" id="ARBA00004613"/>
    </source>
</evidence>
<comment type="similarity">
    <text evidence="3">Belongs to the GMC oxidoreductase family.</text>
</comment>
<evidence type="ECO:0000256" key="6">
    <source>
        <dbReference type="ARBA" id="ARBA00022525"/>
    </source>
</evidence>
<sequence length="662" mass="71433">MSPRPLLSRQTSLAVLAALAVAGLAGVRPQSSRKVLGLSAIAVGLLMRQIFAGAGRKLITDPAALPKSEEYDIIIVGGGTAGCVLAARLSEDPTVKVLVLEAGVSGKSLLLSRIPVGFSLLFHGKHVYNLYTEPQTNAENKKKYWPRGKMLGGCSSINAQMAQYGAPADFDQWAEIVQDDAWSWKNLRRYFTKFEKFIDDPDFPDVKSANKGKGGPMRIGYHSTVSEGSKDFIKACINIGIPYSPDFNAGLGTRGVNRIMTYIDESRTRVSSESGYFTDEVLARPNLKVVIQAQVTKILTEKVGNEVKATGVEFAKSQDGKRFTARAKREVIVSAGAVHTPQILMLSGIGPAEHLAKFNIPVVQDLPGVGSHLVDHPVVDIYFKNKHNDSPKHIKPHGPIEAIKLVGSAIQYLTTGRGALANNFGETAAFVRTDDPKLFPKAKFPATIADSTSGPESPDIELFSTPMAYKEHGAVMFPMHTFAIHVCLLRPLSRGTLRLNSANPWDAPAMDPKYLSAPEDVARLVRGIRLILRISKEAPLPARLDLADASPMLDNALDAQSDAALANLVRARVETLYHPTSTARMAPRAVGGVVDSKLRVYGVRGLRVCDASIFPEIVSGHTVRCCCCSACCELSVGKSQNTSQGNQIASPTAGHCKPVYDD</sequence>
<dbReference type="PIRSF" id="PIRSF000137">
    <property type="entry name" value="Alcohol_oxidase"/>
    <property type="match status" value="1"/>
</dbReference>
<feature type="active site" description="Proton donor" evidence="15">
    <location>
        <position position="578"/>
    </location>
</feature>
<dbReference type="SUPFAM" id="SSF54373">
    <property type="entry name" value="FAD-linked reductases, C-terminal domain"/>
    <property type="match status" value="1"/>
</dbReference>
<comment type="catalytic activity">
    <reaction evidence="13">
        <text>a pyranoside + acceptor = a pyranosid-3-ulose + reduced acceptor.</text>
        <dbReference type="EC" id="1.1.99.29"/>
    </reaction>
</comment>
<dbReference type="Gene3D" id="3.30.560.10">
    <property type="entry name" value="Glucose Oxidase, domain 3"/>
    <property type="match status" value="1"/>
</dbReference>
<evidence type="ECO:0000256" key="3">
    <source>
        <dbReference type="ARBA" id="ARBA00010790"/>
    </source>
</evidence>
<dbReference type="Proteomes" id="UP000054270">
    <property type="component" value="Unassembled WGS sequence"/>
</dbReference>
<evidence type="ECO:0000256" key="9">
    <source>
        <dbReference type="ARBA" id="ARBA00024699"/>
    </source>
</evidence>
<dbReference type="InterPro" id="IPR036188">
    <property type="entry name" value="FAD/NAD-bd_sf"/>
</dbReference>
<protein>
    <recommendedName>
        <fullName evidence="5">pyranose dehydrogenase (acceptor)</fullName>
        <ecNumber evidence="5">1.1.99.29</ecNumber>
    </recommendedName>
</protein>
<evidence type="ECO:0000256" key="5">
    <source>
        <dbReference type="ARBA" id="ARBA00013177"/>
    </source>
</evidence>
<dbReference type="Pfam" id="PF05199">
    <property type="entry name" value="GMC_oxred_C"/>
    <property type="match status" value="1"/>
</dbReference>
<keyword evidence="6" id="KW-0964">Secreted</keyword>
<dbReference type="OrthoDB" id="269227at2759"/>
<dbReference type="STRING" id="945553.A0A0D2N8Z3"/>
<dbReference type="PROSITE" id="PS00624">
    <property type="entry name" value="GMC_OXRED_2"/>
    <property type="match status" value="1"/>
</dbReference>
<dbReference type="Pfam" id="PF00732">
    <property type="entry name" value="GMC_oxred_N"/>
    <property type="match status" value="1"/>
</dbReference>
<keyword evidence="8 16" id="KW-0274">FAD</keyword>
<evidence type="ECO:0000256" key="13">
    <source>
        <dbReference type="ARBA" id="ARBA00034050"/>
    </source>
</evidence>
<reference evidence="19" key="1">
    <citation type="submission" date="2014-04" db="EMBL/GenBank/DDBJ databases">
        <title>Evolutionary Origins and Diversification of the Mycorrhizal Mutualists.</title>
        <authorList>
            <consortium name="DOE Joint Genome Institute"/>
            <consortium name="Mycorrhizal Genomics Consortium"/>
            <person name="Kohler A."/>
            <person name="Kuo A."/>
            <person name="Nagy L.G."/>
            <person name="Floudas D."/>
            <person name="Copeland A."/>
            <person name="Barry K.W."/>
            <person name="Cichocki N."/>
            <person name="Veneault-Fourrey C."/>
            <person name="LaButti K."/>
            <person name="Lindquist E.A."/>
            <person name="Lipzen A."/>
            <person name="Lundell T."/>
            <person name="Morin E."/>
            <person name="Murat C."/>
            <person name="Riley R."/>
            <person name="Ohm R."/>
            <person name="Sun H."/>
            <person name="Tunlid A."/>
            <person name="Henrissat B."/>
            <person name="Grigoriev I.V."/>
            <person name="Hibbett D.S."/>
            <person name="Martin F."/>
        </authorList>
    </citation>
    <scope>NUCLEOTIDE SEQUENCE [LARGE SCALE GENOMIC DNA]</scope>
    <source>
        <strain evidence="19">FD-334 SS-4</strain>
    </source>
</reference>
<dbReference type="GO" id="GO:0033718">
    <property type="term" value="F:pyranose dehydrogenase (acceptor) activity"/>
    <property type="evidence" value="ECO:0007669"/>
    <property type="project" value="UniProtKB-EC"/>
</dbReference>
<dbReference type="Gene3D" id="3.50.50.60">
    <property type="entry name" value="FAD/NAD(P)-binding domain"/>
    <property type="match status" value="1"/>
</dbReference>
<evidence type="ECO:0000313" key="18">
    <source>
        <dbReference type="EMBL" id="KJA13146.1"/>
    </source>
</evidence>
<evidence type="ECO:0000256" key="7">
    <source>
        <dbReference type="ARBA" id="ARBA00022630"/>
    </source>
</evidence>
<evidence type="ECO:0000256" key="14">
    <source>
        <dbReference type="ARBA" id="ARBA00034059"/>
    </source>
</evidence>
<dbReference type="AlphaFoldDB" id="A0A0D2N8Z3"/>
<dbReference type="InterPro" id="IPR012132">
    <property type="entry name" value="GMC_OxRdtase"/>
</dbReference>
<proteinExistence type="inferred from homology"/>
<dbReference type="InterPro" id="IPR007867">
    <property type="entry name" value="GMC_OxRtase_C"/>
</dbReference>
<comment type="cofactor">
    <cofactor evidence="1 16">
        <name>FAD</name>
        <dbReference type="ChEBI" id="CHEBI:57692"/>
    </cofactor>
</comment>
<evidence type="ECO:0000256" key="15">
    <source>
        <dbReference type="PIRSR" id="PIRSR000137-1"/>
    </source>
</evidence>
<dbReference type="PANTHER" id="PTHR11552:SF147">
    <property type="entry name" value="CHOLINE DEHYDROGENASE, MITOCHONDRIAL"/>
    <property type="match status" value="1"/>
</dbReference>
<gene>
    <name evidence="18" type="ORF">HYPSUDRAFT_50008</name>
</gene>
<dbReference type="GO" id="GO:0005576">
    <property type="term" value="C:extracellular region"/>
    <property type="evidence" value="ECO:0007669"/>
    <property type="project" value="UniProtKB-SubCell"/>
</dbReference>
<comment type="function">
    <text evidence="9">Catalyzes the single-oxidation or sequential double oxidation reaction of carbohydrates primarily at carbon-2 and/or carbon-3 with the concomitant reduction of the flavin. The enzyme exhibits a broad sugar substrate specificity, oxidizing different aldopyranoses to the corresponding C-1, C-2, C-3 or C-1,2, C-2,3 and C-3,4 (di)dehydro sugars with substrate-specific regioselectivity. Accepts only a narrow range of electron acceptors such as substituted benzoquinones and complexed metal ions and reacts extremely slowly with O(2) as acceptor. May play a role in the natural recycling of plant matter by oxidizing all major monosaccharides in lignocellulose and by reducing quinone compounds or reactive radical species generated during lignin depolymerization.</text>
</comment>
<dbReference type="SUPFAM" id="SSF51905">
    <property type="entry name" value="FAD/NAD(P)-binding domain"/>
    <property type="match status" value="1"/>
</dbReference>
<comment type="subcellular location">
    <subcellularLocation>
        <location evidence="2">Secreted</location>
    </subcellularLocation>
</comment>
<comment type="catalytic activity">
    <reaction evidence="12">
        <text>pyranose + acceptor = pyranos-3-ulose + reduced acceptor.</text>
        <dbReference type="EC" id="1.1.99.29"/>
    </reaction>
</comment>
<feature type="binding site" evidence="16">
    <location>
        <position position="295"/>
    </location>
    <ligand>
        <name>FAD</name>
        <dbReference type="ChEBI" id="CHEBI:57692"/>
    </ligand>
</feature>
<evidence type="ECO:0000313" key="19">
    <source>
        <dbReference type="Proteomes" id="UP000054270"/>
    </source>
</evidence>
<evidence type="ECO:0000256" key="1">
    <source>
        <dbReference type="ARBA" id="ARBA00001974"/>
    </source>
</evidence>
<evidence type="ECO:0000256" key="12">
    <source>
        <dbReference type="ARBA" id="ARBA00034029"/>
    </source>
</evidence>